<reference evidence="4 5" key="1">
    <citation type="journal article" date="2024" name="Nat. Commun.">
        <title>Phylogenomics reveals the evolutionary origins of lichenization in chlorophyte algae.</title>
        <authorList>
            <person name="Puginier C."/>
            <person name="Libourel C."/>
            <person name="Otte J."/>
            <person name="Skaloud P."/>
            <person name="Haon M."/>
            <person name="Grisel S."/>
            <person name="Petersen M."/>
            <person name="Berrin J.G."/>
            <person name="Delaux P.M."/>
            <person name="Dal Grande F."/>
            <person name="Keller J."/>
        </authorList>
    </citation>
    <scope>NUCLEOTIDE SEQUENCE [LARGE SCALE GENOMIC DNA]</scope>
    <source>
        <strain evidence="4 5">SAG 2036</strain>
    </source>
</reference>
<keyword evidence="1" id="KW-0479">Metal-binding</keyword>
<sequence>MLAARFALYGSLGTPTNSRCDSDTTLDSDLQPIDSLRPRFSDGSIGESEVSQEYESSRSLFCLALVNADTGEPERIATPHEALAVSRVMAAESGQCTSGDEDSEQPAPDYAYVSSNPLCRIGGPCRHCGARDSPQWRKGPPSKPILCNACGTRFRRTHQLMHLYGGGRKLLSATSGGSPAPSTPRKRCGGADLRPSPSPKRLHAGTAFSPTLARRTSSLSATSAALLDQL</sequence>
<name>A0AAW1PVH0_9CHLO</name>
<dbReference type="Pfam" id="PF00320">
    <property type="entry name" value="GATA"/>
    <property type="match status" value="1"/>
</dbReference>
<gene>
    <name evidence="4" type="ORF">WJX73_004258</name>
</gene>
<dbReference type="InterPro" id="IPR013088">
    <property type="entry name" value="Znf_NHR/GATA"/>
</dbReference>
<dbReference type="GO" id="GO:0006355">
    <property type="term" value="P:regulation of DNA-templated transcription"/>
    <property type="evidence" value="ECO:0007669"/>
    <property type="project" value="InterPro"/>
</dbReference>
<dbReference type="EMBL" id="JALJOQ010000007">
    <property type="protein sequence ID" value="KAK9812347.1"/>
    <property type="molecule type" value="Genomic_DNA"/>
</dbReference>
<dbReference type="InterPro" id="IPR000679">
    <property type="entry name" value="Znf_GATA"/>
</dbReference>
<dbReference type="GO" id="GO:0008270">
    <property type="term" value="F:zinc ion binding"/>
    <property type="evidence" value="ECO:0007669"/>
    <property type="project" value="UniProtKB-KW"/>
</dbReference>
<keyword evidence="1" id="KW-0862">Zinc</keyword>
<protein>
    <recommendedName>
        <fullName evidence="3">GATA-type domain-containing protein</fullName>
    </recommendedName>
</protein>
<accession>A0AAW1PVH0</accession>
<feature type="region of interest" description="Disordered" evidence="2">
    <location>
        <begin position="171"/>
        <end position="230"/>
    </location>
</feature>
<dbReference type="AlphaFoldDB" id="A0AAW1PVH0"/>
<dbReference type="PROSITE" id="PS50114">
    <property type="entry name" value="GATA_ZN_FINGER_2"/>
    <property type="match status" value="1"/>
</dbReference>
<feature type="domain" description="GATA-type" evidence="3">
    <location>
        <begin position="119"/>
        <end position="155"/>
    </location>
</feature>
<organism evidence="4 5">
    <name type="scientific">Symbiochloris irregularis</name>
    <dbReference type="NCBI Taxonomy" id="706552"/>
    <lineage>
        <taxon>Eukaryota</taxon>
        <taxon>Viridiplantae</taxon>
        <taxon>Chlorophyta</taxon>
        <taxon>core chlorophytes</taxon>
        <taxon>Trebouxiophyceae</taxon>
        <taxon>Trebouxiales</taxon>
        <taxon>Trebouxiaceae</taxon>
        <taxon>Symbiochloris</taxon>
    </lineage>
</organism>
<dbReference type="SMART" id="SM00401">
    <property type="entry name" value="ZnF_GATA"/>
    <property type="match status" value="1"/>
</dbReference>
<keyword evidence="5" id="KW-1185">Reference proteome</keyword>
<dbReference type="CDD" id="cd00202">
    <property type="entry name" value="ZnF_GATA"/>
    <property type="match status" value="1"/>
</dbReference>
<evidence type="ECO:0000256" key="1">
    <source>
        <dbReference type="PROSITE-ProRule" id="PRU00094"/>
    </source>
</evidence>
<feature type="compositionally biased region" description="Polar residues" evidence="2">
    <location>
        <begin position="17"/>
        <end position="28"/>
    </location>
</feature>
<dbReference type="Gene3D" id="3.30.50.10">
    <property type="entry name" value="Erythroid Transcription Factor GATA-1, subunit A"/>
    <property type="match status" value="1"/>
</dbReference>
<proteinExistence type="predicted"/>
<keyword evidence="1" id="KW-0863">Zinc-finger</keyword>
<comment type="caution">
    <text evidence="4">The sequence shown here is derived from an EMBL/GenBank/DDBJ whole genome shotgun (WGS) entry which is preliminary data.</text>
</comment>
<feature type="compositionally biased region" description="Low complexity" evidence="2">
    <location>
        <begin position="211"/>
        <end position="230"/>
    </location>
</feature>
<evidence type="ECO:0000259" key="3">
    <source>
        <dbReference type="PROSITE" id="PS50114"/>
    </source>
</evidence>
<evidence type="ECO:0000256" key="2">
    <source>
        <dbReference type="SAM" id="MobiDB-lite"/>
    </source>
</evidence>
<evidence type="ECO:0000313" key="5">
    <source>
        <dbReference type="Proteomes" id="UP001465755"/>
    </source>
</evidence>
<feature type="region of interest" description="Disordered" evidence="2">
    <location>
        <begin position="17"/>
        <end position="48"/>
    </location>
</feature>
<dbReference type="SUPFAM" id="SSF57716">
    <property type="entry name" value="Glucocorticoid receptor-like (DNA-binding domain)"/>
    <property type="match status" value="1"/>
</dbReference>
<dbReference type="GO" id="GO:0043565">
    <property type="term" value="F:sequence-specific DNA binding"/>
    <property type="evidence" value="ECO:0007669"/>
    <property type="project" value="InterPro"/>
</dbReference>
<evidence type="ECO:0000313" key="4">
    <source>
        <dbReference type="EMBL" id="KAK9812347.1"/>
    </source>
</evidence>
<dbReference type="Proteomes" id="UP001465755">
    <property type="component" value="Unassembled WGS sequence"/>
</dbReference>